<evidence type="ECO:0000256" key="2">
    <source>
        <dbReference type="SAM" id="SignalP"/>
    </source>
</evidence>
<dbReference type="PANTHER" id="PTHR33210">
    <property type="entry name" value="PROTODERMAL FACTOR 1"/>
    <property type="match status" value="1"/>
</dbReference>
<evidence type="ECO:0000313" key="3">
    <source>
        <dbReference type="EMBL" id="KAK1324393.1"/>
    </source>
</evidence>
<dbReference type="EMBL" id="JAUJYO010000001">
    <property type="protein sequence ID" value="KAK1324393.1"/>
    <property type="molecule type" value="Genomic_DNA"/>
</dbReference>
<dbReference type="AlphaFoldDB" id="A0AAV9FHP7"/>
<feature type="compositionally biased region" description="Low complexity" evidence="1">
    <location>
        <begin position="138"/>
        <end position="148"/>
    </location>
</feature>
<keyword evidence="2" id="KW-0732">Signal</keyword>
<feature type="compositionally biased region" description="Low complexity" evidence="1">
    <location>
        <begin position="68"/>
        <end position="78"/>
    </location>
</feature>
<feature type="region of interest" description="Disordered" evidence="1">
    <location>
        <begin position="41"/>
        <end position="148"/>
    </location>
</feature>
<gene>
    <name evidence="3" type="primary">PDF1</name>
    <name evidence="3" type="ORF">QJS10_CPA01g01992</name>
</gene>
<accession>A0AAV9FHP7</accession>
<comment type="caution">
    <text evidence="3">The sequence shown here is derived from an EMBL/GenBank/DDBJ whole genome shotgun (WGS) entry which is preliminary data.</text>
</comment>
<feature type="chain" id="PRO_5043384400" evidence="2">
    <location>
        <begin position="24"/>
        <end position="275"/>
    </location>
</feature>
<sequence length="275" mass="29294">MERGSKSHPAMVMWVLFVGFVSQNLMVPVASRSLEGVTEQKAYYPPDPHRSHSPRHSHRTPTCPTPSTPSHGTPTAPSHGGGYGTPSTPSHGGGYYNPPSYHPPSTPVVTPTPSTPTPPSAPYIDPGTPSTPTPPSAPYIDPGTPTTPGISTPPAPFLPGTPPFTCDYWRTHPALIWGIFGYWAPMAGIFQTGGNAAFGPTLNLPQALSNTRMDGIGALYREGTAALLNSMVSRTFHFTTQQVKDAFNSAIVPTMLQLPRLGSSGRLMRVIKNKC</sequence>
<evidence type="ECO:0000313" key="4">
    <source>
        <dbReference type="Proteomes" id="UP001180020"/>
    </source>
</evidence>
<reference evidence="3" key="2">
    <citation type="submission" date="2023-06" db="EMBL/GenBank/DDBJ databases">
        <authorList>
            <person name="Ma L."/>
            <person name="Liu K.-W."/>
            <person name="Li Z."/>
            <person name="Hsiao Y.-Y."/>
            <person name="Qi Y."/>
            <person name="Fu T."/>
            <person name="Tang G."/>
            <person name="Zhang D."/>
            <person name="Sun W.-H."/>
            <person name="Liu D.-K."/>
            <person name="Li Y."/>
            <person name="Chen G.-Z."/>
            <person name="Liu X.-D."/>
            <person name="Liao X.-Y."/>
            <person name="Jiang Y.-T."/>
            <person name="Yu X."/>
            <person name="Hao Y."/>
            <person name="Huang J."/>
            <person name="Zhao X.-W."/>
            <person name="Ke S."/>
            <person name="Chen Y.-Y."/>
            <person name="Wu W.-L."/>
            <person name="Hsu J.-L."/>
            <person name="Lin Y.-F."/>
            <person name="Huang M.-D."/>
            <person name="Li C.-Y."/>
            <person name="Huang L."/>
            <person name="Wang Z.-W."/>
            <person name="Zhao X."/>
            <person name="Zhong W.-Y."/>
            <person name="Peng D.-H."/>
            <person name="Ahmad S."/>
            <person name="Lan S."/>
            <person name="Zhang J.-S."/>
            <person name="Tsai W.-C."/>
            <person name="Van De Peer Y."/>
            <person name="Liu Z.-J."/>
        </authorList>
    </citation>
    <scope>NUCLEOTIDE SEQUENCE</scope>
    <source>
        <strain evidence="3">CP</strain>
        <tissue evidence="3">Leaves</tissue>
    </source>
</reference>
<name>A0AAV9FHP7_ACOCL</name>
<protein>
    <submittedName>
        <fullName evidence="3">Protodermal factor 1</fullName>
    </submittedName>
</protein>
<feature type="signal peptide" evidence="2">
    <location>
        <begin position="1"/>
        <end position="23"/>
    </location>
</feature>
<dbReference type="InterPro" id="IPR039923">
    <property type="entry name" value="Protodermal_1"/>
</dbReference>
<organism evidence="3 4">
    <name type="scientific">Acorus calamus</name>
    <name type="common">Sweet flag</name>
    <dbReference type="NCBI Taxonomy" id="4465"/>
    <lineage>
        <taxon>Eukaryota</taxon>
        <taxon>Viridiplantae</taxon>
        <taxon>Streptophyta</taxon>
        <taxon>Embryophyta</taxon>
        <taxon>Tracheophyta</taxon>
        <taxon>Spermatophyta</taxon>
        <taxon>Magnoliopsida</taxon>
        <taxon>Liliopsida</taxon>
        <taxon>Acoraceae</taxon>
        <taxon>Acorus</taxon>
    </lineage>
</organism>
<dbReference type="Proteomes" id="UP001180020">
    <property type="component" value="Unassembled WGS sequence"/>
</dbReference>
<keyword evidence="4" id="KW-1185">Reference proteome</keyword>
<dbReference type="PANTHER" id="PTHR33210:SF18">
    <property type="entry name" value="PROTODERMAL FACTOR 1"/>
    <property type="match status" value="1"/>
</dbReference>
<reference evidence="3" key="1">
    <citation type="journal article" date="2023" name="Nat. Commun.">
        <title>Diploid and tetraploid genomes of Acorus and the evolution of monocots.</title>
        <authorList>
            <person name="Ma L."/>
            <person name="Liu K.W."/>
            <person name="Li Z."/>
            <person name="Hsiao Y.Y."/>
            <person name="Qi Y."/>
            <person name="Fu T."/>
            <person name="Tang G.D."/>
            <person name="Zhang D."/>
            <person name="Sun W.H."/>
            <person name="Liu D.K."/>
            <person name="Li Y."/>
            <person name="Chen G.Z."/>
            <person name="Liu X.D."/>
            <person name="Liao X.Y."/>
            <person name="Jiang Y.T."/>
            <person name="Yu X."/>
            <person name="Hao Y."/>
            <person name="Huang J."/>
            <person name="Zhao X.W."/>
            <person name="Ke S."/>
            <person name="Chen Y.Y."/>
            <person name="Wu W.L."/>
            <person name="Hsu J.L."/>
            <person name="Lin Y.F."/>
            <person name="Huang M.D."/>
            <person name="Li C.Y."/>
            <person name="Huang L."/>
            <person name="Wang Z.W."/>
            <person name="Zhao X."/>
            <person name="Zhong W.Y."/>
            <person name="Peng D.H."/>
            <person name="Ahmad S."/>
            <person name="Lan S."/>
            <person name="Zhang J.S."/>
            <person name="Tsai W.C."/>
            <person name="Van de Peer Y."/>
            <person name="Liu Z.J."/>
        </authorList>
    </citation>
    <scope>NUCLEOTIDE SEQUENCE</scope>
    <source>
        <strain evidence="3">CP</strain>
    </source>
</reference>
<proteinExistence type="predicted"/>
<evidence type="ECO:0000256" key="1">
    <source>
        <dbReference type="SAM" id="MobiDB-lite"/>
    </source>
</evidence>